<dbReference type="RefSeq" id="WP_058380843.1">
    <property type="nucleotide sequence ID" value="NZ_CP013659.2"/>
</dbReference>
<keyword evidence="7" id="KW-1185">Reference proteome</keyword>
<dbReference type="InterPro" id="IPR036388">
    <property type="entry name" value="WH-like_DNA-bd_sf"/>
</dbReference>
<dbReference type="Gene3D" id="1.10.10.10">
    <property type="entry name" value="Winged helix-like DNA-binding domain superfamily/Winged helix DNA-binding domain"/>
    <property type="match status" value="1"/>
</dbReference>
<gene>
    <name evidence="6" type="ORF">AUC31_02180</name>
</gene>
<reference evidence="6" key="1">
    <citation type="submission" date="2016-01" db="EMBL/GenBank/DDBJ databases">
        <title>Complete genome of Planococcus rifietoensis type strain M8.</title>
        <authorList>
            <person name="See-Too W.S."/>
        </authorList>
    </citation>
    <scope>NUCLEOTIDE SEQUENCE [LARGE SCALE GENOMIC DNA]</scope>
    <source>
        <strain evidence="6">M8</strain>
    </source>
</reference>
<evidence type="ECO:0000256" key="2">
    <source>
        <dbReference type="ARBA" id="ARBA00023015"/>
    </source>
</evidence>
<evidence type="ECO:0000256" key="1">
    <source>
        <dbReference type="ARBA" id="ARBA00009437"/>
    </source>
</evidence>
<dbReference type="SUPFAM" id="SSF53850">
    <property type="entry name" value="Periplasmic binding protein-like II"/>
    <property type="match status" value="1"/>
</dbReference>
<dbReference type="InterPro" id="IPR005119">
    <property type="entry name" value="LysR_subst-bd"/>
</dbReference>
<dbReference type="Pfam" id="PF00126">
    <property type="entry name" value="HTH_1"/>
    <property type="match status" value="1"/>
</dbReference>
<dbReference type="KEGG" id="prt:AUC31_02180"/>
<keyword evidence="2" id="KW-0805">Transcription regulation</keyword>
<dbReference type="EMBL" id="CP013659">
    <property type="protein sequence ID" value="ALS74135.1"/>
    <property type="molecule type" value="Genomic_DNA"/>
</dbReference>
<dbReference type="GO" id="GO:0003700">
    <property type="term" value="F:DNA-binding transcription factor activity"/>
    <property type="evidence" value="ECO:0007669"/>
    <property type="project" value="InterPro"/>
</dbReference>
<dbReference type="InterPro" id="IPR000847">
    <property type="entry name" value="LysR_HTH_N"/>
</dbReference>
<name>A0A0U2P8P3_9BACL</name>
<accession>A0A0U2P8P3</accession>
<evidence type="ECO:0000259" key="5">
    <source>
        <dbReference type="PROSITE" id="PS50931"/>
    </source>
</evidence>
<evidence type="ECO:0000256" key="3">
    <source>
        <dbReference type="ARBA" id="ARBA00023125"/>
    </source>
</evidence>
<keyword evidence="4" id="KW-0804">Transcription</keyword>
<keyword evidence="3" id="KW-0238">DNA-binding</keyword>
<dbReference type="Proteomes" id="UP000067683">
    <property type="component" value="Chromosome"/>
</dbReference>
<sequence length="293" mass="33412">MLGKLHTFQVLAECGSYTEAAKQLYCSQPSVSQHIRYLEEYYGVKLIIRKKQHIELTERGILLQKQARQLLDLFEATQQLMATPAAQKPVAIYMSNHIAENYYEELFDVHAACCKACPFEINGRCYTELRGQLMAKKAKFAVMPIYPADAKLHQSYDIQGLFEEEFQLVFSASHPLATRKVIYAKDLKHAAVLQTQSRHMQTLIQQALEAKGVEAFYMQMTDFKIIKKALRQSDSVSFLPLKALDSTDASLVYRSVKGLRIVRQNGLVIDTEQKLTEAEQAYCDHISEKLSSF</sequence>
<proteinExistence type="inferred from homology"/>
<protein>
    <recommendedName>
        <fullName evidence="5">HTH lysR-type domain-containing protein</fullName>
    </recommendedName>
</protein>
<dbReference type="SUPFAM" id="SSF46785">
    <property type="entry name" value="Winged helix' DNA-binding domain"/>
    <property type="match status" value="1"/>
</dbReference>
<evidence type="ECO:0000313" key="6">
    <source>
        <dbReference type="EMBL" id="ALS74135.1"/>
    </source>
</evidence>
<dbReference type="AlphaFoldDB" id="A0A0U2P8P3"/>
<dbReference type="STRING" id="200991.AUC31_02180"/>
<dbReference type="PROSITE" id="PS50931">
    <property type="entry name" value="HTH_LYSR"/>
    <property type="match status" value="1"/>
</dbReference>
<dbReference type="PRINTS" id="PR00039">
    <property type="entry name" value="HTHLYSR"/>
</dbReference>
<evidence type="ECO:0000256" key="4">
    <source>
        <dbReference type="ARBA" id="ARBA00023163"/>
    </source>
</evidence>
<dbReference type="InterPro" id="IPR036390">
    <property type="entry name" value="WH_DNA-bd_sf"/>
</dbReference>
<dbReference type="PANTHER" id="PTHR30126">
    <property type="entry name" value="HTH-TYPE TRANSCRIPTIONAL REGULATOR"/>
    <property type="match status" value="1"/>
</dbReference>
<evidence type="ECO:0000313" key="7">
    <source>
        <dbReference type="Proteomes" id="UP000067683"/>
    </source>
</evidence>
<feature type="domain" description="HTH lysR-type" evidence="5">
    <location>
        <begin position="1"/>
        <end position="57"/>
    </location>
</feature>
<comment type="similarity">
    <text evidence="1">Belongs to the LysR transcriptional regulatory family.</text>
</comment>
<dbReference type="OrthoDB" id="9785745at2"/>
<dbReference type="PANTHER" id="PTHR30126:SF40">
    <property type="entry name" value="HTH-TYPE TRANSCRIPTIONAL REGULATOR GLTR"/>
    <property type="match status" value="1"/>
</dbReference>
<dbReference type="Pfam" id="PF03466">
    <property type="entry name" value="LysR_substrate"/>
    <property type="match status" value="1"/>
</dbReference>
<organism evidence="6 7">
    <name type="scientific">Planococcus rifietoensis</name>
    <dbReference type="NCBI Taxonomy" id="200991"/>
    <lineage>
        <taxon>Bacteria</taxon>
        <taxon>Bacillati</taxon>
        <taxon>Bacillota</taxon>
        <taxon>Bacilli</taxon>
        <taxon>Bacillales</taxon>
        <taxon>Caryophanaceae</taxon>
        <taxon>Planococcus</taxon>
    </lineage>
</organism>
<dbReference type="CDD" id="cd05466">
    <property type="entry name" value="PBP2_LTTR_substrate"/>
    <property type="match status" value="1"/>
</dbReference>
<dbReference type="Gene3D" id="3.40.190.10">
    <property type="entry name" value="Periplasmic binding protein-like II"/>
    <property type="match status" value="2"/>
</dbReference>
<dbReference type="GO" id="GO:0000976">
    <property type="term" value="F:transcription cis-regulatory region binding"/>
    <property type="evidence" value="ECO:0007669"/>
    <property type="project" value="TreeGrafter"/>
</dbReference>
<dbReference type="FunFam" id="1.10.10.10:FF:000001">
    <property type="entry name" value="LysR family transcriptional regulator"/>
    <property type="match status" value="1"/>
</dbReference>